<dbReference type="SMART" id="SM00950">
    <property type="entry name" value="Piwi"/>
    <property type="match status" value="1"/>
</dbReference>
<dbReference type="Gene3D" id="3.30.420.10">
    <property type="entry name" value="Ribonuclease H-like superfamily/Ribonuclease H"/>
    <property type="match status" value="1"/>
</dbReference>
<dbReference type="InterPro" id="IPR012337">
    <property type="entry name" value="RNaseH-like_sf"/>
</dbReference>
<reference evidence="2" key="1">
    <citation type="submission" date="2022-03" db="EMBL/GenBank/DDBJ databases">
        <title>Draft genome sequence of Aduncisulcus paluster, a free-living microaerophilic Fornicata.</title>
        <authorList>
            <person name="Yuyama I."/>
            <person name="Kume K."/>
            <person name="Tamura T."/>
            <person name="Inagaki Y."/>
            <person name="Hashimoto T."/>
        </authorList>
    </citation>
    <scope>NUCLEOTIDE SEQUENCE</scope>
    <source>
        <strain evidence="2">NY0171</strain>
    </source>
</reference>
<dbReference type="EMBL" id="BQXS01012589">
    <property type="protein sequence ID" value="GKT25474.1"/>
    <property type="molecule type" value="Genomic_DNA"/>
</dbReference>
<feature type="domain" description="Piwi" evidence="1">
    <location>
        <begin position="505"/>
        <end position="832"/>
    </location>
</feature>
<dbReference type="InterPro" id="IPR003165">
    <property type="entry name" value="Piwi"/>
</dbReference>
<evidence type="ECO:0000259" key="1">
    <source>
        <dbReference type="PROSITE" id="PS50822"/>
    </source>
</evidence>
<dbReference type="InterPro" id="IPR036397">
    <property type="entry name" value="RNaseH_sf"/>
</dbReference>
<dbReference type="SUPFAM" id="SSF53098">
    <property type="entry name" value="Ribonuclease H-like"/>
    <property type="match status" value="1"/>
</dbReference>
<dbReference type="Pfam" id="PF02171">
    <property type="entry name" value="Piwi"/>
    <property type="match status" value="1"/>
</dbReference>
<comment type="caution">
    <text evidence="2">The sequence shown here is derived from an EMBL/GenBank/DDBJ whole genome shotgun (WGS) entry which is preliminary data.</text>
</comment>
<accession>A0ABQ5K3C8</accession>
<evidence type="ECO:0000313" key="3">
    <source>
        <dbReference type="Proteomes" id="UP001057375"/>
    </source>
</evidence>
<evidence type="ECO:0000313" key="2">
    <source>
        <dbReference type="EMBL" id="GKT25474.1"/>
    </source>
</evidence>
<proteinExistence type="predicted"/>
<dbReference type="Proteomes" id="UP001057375">
    <property type="component" value="Unassembled WGS sequence"/>
</dbReference>
<protein>
    <recommendedName>
        <fullName evidence="1">Piwi domain-containing protein</fullName>
    </recommendedName>
</protein>
<keyword evidence="3" id="KW-1185">Reference proteome</keyword>
<dbReference type="PROSITE" id="PS50822">
    <property type="entry name" value="PIWI"/>
    <property type="match status" value="1"/>
</dbReference>
<organism evidence="2 3">
    <name type="scientific">Aduncisulcus paluster</name>
    <dbReference type="NCBI Taxonomy" id="2918883"/>
    <lineage>
        <taxon>Eukaryota</taxon>
        <taxon>Metamonada</taxon>
        <taxon>Carpediemonas-like organisms</taxon>
        <taxon>Aduncisulcus</taxon>
    </lineage>
</organism>
<name>A0ABQ5K3C8_9EUKA</name>
<dbReference type="Gene3D" id="3.40.50.2300">
    <property type="match status" value="1"/>
</dbReference>
<sequence>MSYRGGSRGPRFAPPDAELVSNVFPVNFEFEHIFRYALDVKLTRGGAPIRFISRGLKFAAIAKALEVNAELPPSHKFILDTTGIYTCVDLDVDPNDKWEGELPAREGSEAVAYLIVITAVKRFKPSMATSSEEKEELAGLINRIFNFAMRFSPHERSRDRFMFKTLDRSSMDGRVGARCERAFRDATIKRGFEGVFSITSEGVCTFTYEIKHRVERNGTVGDLLRRHDRGIQDEIRSGGLSVNLMYDPQRSHMIDGVDLRSIDDKMSADTDKTFRQYYIEKWSRPTAARRFGEAEIKHYKDIIHGYREGEQVHMLKSVGRDGGEIFFIADYCHYSGLTTEIRAALPEICGLKARPLLTEIENFSRVLTQVKEDPNFNPTRLNPVQVMKEWGVNIDITAPRSFAGQNLITPQVSVAGAGTVPVHELQRQLRPAHVSGCNIGKVFICYTQRADRFFFKVKRDIERQLGDWGVHHKGIQEVKIDDRNPVGAISGVVPDPHIAVRERHVFIVLISEQHHVYKQLKSVFFKFGIVSQFCQDSATGRRWNPIIASNVVENVVAKLGFTPWQTVPIVPACFSGPTLIVGVDVCHSKVQKSRSASGAMVTKMRSVAGMGAYFVNGGSIKYFGRSIDSDERRERVRAGSGAEVVSRAEETSSRAAVRLVAREQLAEFVFDVCRSTKCTPKDIVIVRGGVGEVLNDIVKTEELKPLKEKVAGFPGGDSVNITFVTARDGIRTRMVARAGRDSFDVSAGKFITDSALVAANEFLLFALQKSPSAPKPIKYSILCNDGRYNMQAIAQLCYNLCYMYYSWSSSVKVPAPVQYAHAMCNLLSDKFEHKALGAEKGPDDCRVVSGLHEGLIYI</sequence>
<gene>
    <name evidence="2" type="ORF">ADUPG1_013050</name>
</gene>
<dbReference type="PANTHER" id="PTHR22891">
    <property type="entry name" value="EUKARYOTIC TRANSLATION INITIATION FACTOR 2C"/>
    <property type="match status" value="1"/>
</dbReference>